<evidence type="ECO:0000313" key="2">
    <source>
        <dbReference type="Proteomes" id="UP001153365"/>
    </source>
</evidence>
<proteinExistence type="predicted"/>
<gene>
    <name evidence="1" type="ORF">PPACK8108_LOCUS19780</name>
</gene>
<evidence type="ECO:0000313" key="1">
    <source>
        <dbReference type="EMBL" id="CAH7685284.1"/>
    </source>
</evidence>
<sequence>MSCAKGWAGVKVREEGQWWWELGKMACAGVGELQGRLTRALGQVSLLWGWWACAGVVELQGRLARAGWWACPVVGELQGRLPVRVNAQINIKKRTKNKKLTLCLVKVAFGWWWPKNKLLLLFALGNWIGSLDGRMACAGVGKLQGRLAIWSSKDDKDRCRLRLKQCGCVGVNFILSM</sequence>
<dbReference type="AlphaFoldDB" id="A0AAV0BFV9"/>
<accession>A0AAV0BFV9</accession>
<reference evidence="1" key="1">
    <citation type="submission" date="2022-06" db="EMBL/GenBank/DDBJ databases">
        <authorList>
            <consortium name="SYNGENTA / RWTH Aachen University"/>
        </authorList>
    </citation>
    <scope>NUCLEOTIDE SEQUENCE</scope>
</reference>
<comment type="caution">
    <text evidence="1">The sequence shown here is derived from an EMBL/GenBank/DDBJ whole genome shotgun (WGS) entry which is preliminary data.</text>
</comment>
<name>A0AAV0BFV9_PHAPC</name>
<dbReference type="Proteomes" id="UP001153365">
    <property type="component" value="Unassembled WGS sequence"/>
</dbReference>
<dbReference type="EMBL" id="CALTRL010005719">
    <property type="protein sequence ID" value="CAH7685284.1"/>
    <property type="molecule type" value="Genomic_DNA"/>
</dbReference>
<keyword evidence="2" id="KW-1185">Reference proteome</keyword>
<protein>
    <submittedName>
        <fullName evidence="1">Uncharacterized protein</fullName>
    </submittedName>
</protein>
<organism evidence="1 2">
    <name type="scientific">Phakopsora pachyrhizi</name>
    <name type="common">Asian soybean rust disease fungus</name>
    <dbReference type="NCBI Taxonomy" id="170000"/>
    <lineage>
        <taxon>Eukaryota</taxon>
        <taxon>Fungi</taxon>
        <taxon>Dikarya</taxon>
        <taxon>Basidiomycota</taxon>
        <taxon>Pucciniomycotina</taxon>
        <taxon>Pucciniomycetes</taxon>
        <taxon>Pucciniales</taxon>
        <taxon>Phakopsoraceae</taxon>
        <taxon>Phakopsora</taxon>
    </lineage>
</organism>